<proteinExistence type="predicted"/>
<evidence type="ECO:0000313" key="1">
    <source>
        <dbReference type="EMBL" id="KAJ0093390.1"/>
    </source>
</evidence>
<keyword evidence="2" id="KW-1185">Reference proteome</keyword>
<evidence type="ECO:0000313" key="2">
    <source>
        <dbReference type="Proteomes" id="UP001164250"/>
    </source>
</evidence>
<name>A0ACC1B375_9ROSI</name>
<protein>
    <submittedName>
        <fullName evidence="1">Uncharacterized protein</fullName>
    </submittedName>
</protein>
<sequence>MLSHRTCYCDAKALGPIKELDLQRFSFNEYFSSFSRAVADKIFIRPDDELAEELTTHQNNFQVPVVDLDGIRDERLEEIVEQVRAASETWGFFQVVNHGIPLDVLDKVLDGARKFHDEDHEVKKELYSRDPKRDLTLGTTKHSDPSFLTIVLQDQIGGLQVFYKNQWVDVQPVAGGLVVISNNKLKSDYHRVVANGFVPRISVACFLTGHATGTPKLYGPVKQLTSEENPPVYRDFLISEYLSSYFSGPVGDNSVLYQFKL</sequence>
<reference evidence="2" key="1">
    <citation type="journal article" date="2023" name="G3 (Bethesda)">
        <title>Genome assembly and association tests identify interacting loci associated with vigor, precocity, and sex in interspecific pistachio rootstocks.</title>
        <authorList>
            <person name="Palmer W."/>
            <person name="Jacygrad E."/>
            <person name="Sagayaradj S."/>
            <person name="Cavanaugh K."/>
            <person name="Han R."/>
            <person name="Bertier L."/>
            <person name="Beede B."/>
            <person name="Kafkas S."/>
            <person name="Golino D."/>
            <person name="Preece J."/>
            <person name="Michelmore R."/>
        </authorList>
    </citation>
    <scope>NUCLEOTIDE SEQUENCE [LARGE SCALE GENOMIC DNA]</scope>
</reference>
<dbReference type="Proteomes" id="UP001164250">
    <property type="component" value="Chromosome 7"/>
</dbReference>
<comment type="caution">
    <text evidence="1">The sequence shown here is derived from an EMBL/GenBank/DDBJ whole genome shotgun (WGS) entry which is preliminary data.</text>
</comment>
<dbReference type="EMBL" id="CM047903">
    <property type="protein sequence ID" value="KAJ0093390.1"/>
    <property type="molecule type" value="Genomic_DNA"/>
</dbReference>
<organism evidence="1 2">
    <name type="scientific">Pistacia atlantica</name>
    <dbReference type="NCBI Taxonomy" id="434234"/>
    <lineage>
        <taxon>Eukaryota</taxon>
        <taxon>Viridiplantae</taxon>
        <taxon>Streptophyta</taxon>
        <taxon>Embryophyta</taxon>
        <taxon>Tracheophyta</taxon>
        <taxon>Spermatophyta</taxon>
        <taxon>Magnoliopsida</taxon>
        <taxon>eudicotyledons</taxon>
        <taxon>Gunneridae</taxon>
        <taxon>Pentapetalae</taxon>
        <taxon>rosids</taxon>
        <taxon>malvids</taxon>
        <taxon>Sapindales</taxon>
        <taxon>Anacardiaceae</taxon>
        <taxon>Pistacia</taxon>
    </lineage>
</organism>
<accession>A0ACC1B375</accession>
<gene>
    <name evidence="1" type="ORF">Patl1_25155</name>
</gene>